<evidence type="ECO:0000313" key="1">
    <source>
        <dbReference type="EMBL" id="CAG8579257.1"/>
    </source>
</evidence>
<dbReference type="EMBL" id="CAJVPK010001261">
    <property type="protein sequence ID" value="CAG8579257.1"/>
    <property type="molecule type" value="Genomic_DNA"/>
</dbReference>
<name>A0A9N9BVH8_9GLOM</name>
<keyword evidence="2" id="KW-1185">Reference proteome</keyword>
<organism evidence="1 2">
    <name type="scientific">Diversispora eburnea</name>
    <dbReference type="NCBI Taxonomy" id="1213867"/>
    <lineage>
        <taxon>Eukaryota</taxon>
        <taxon>Fungi</taxon>
        <taxon>Fungi incertae sedis</taxon>
        <taxon>Mucoromycota</taxon>
        <taxon>Glomeromycotina</taxon>
        <taxon>Glomeromycetes</taxon>
        <taxon>Diversisporales</taxon>
        <taxon>Diversisporaceae</taxon>
        <taxon>Diversispora</taxon>
    </lineage>
</organism>
<comment type="caution">
    <text evidence="1">The sequence shown here is derived from an EMBL/GenBank/DDBJ whole genome shotgun (WGS) entry which is preliminary data.</text>
</comment>
<gene>
    <name evidence="1" type="ORF">DEBURN_LOCUS8491</name>
</gene>
<evidence type="ECO:0000313" key="2">
    <source>
        <dbReference type="Proteomes" id="UP000789706"/>
    </source>
</evidence>
<protein>
    <submittedName>
        <fullName evidence="1">9794_t:CDS:1</fullName>
    </submittedName>
</protein>
<dbReference type="AlphaFoldDB" id="A0A9N9BVH8"/>
<accession>A0A9N9BVH8</accession>
<dbReference type="Proteomes" id="UP000789706">
    <property type="component" value="Unassembled WGS sequence"/>
</dbReference>
<reference evidence="1" key="1">
    <citation type="submission" date="2021-06" db="EMBL/GenBank/DDBJ databases">
        <authorList>
            <person name="Kallberg Y."/>
            <person name="Tangrot J."/>
            <person name="Rosling A."/>
        </authorList>
    </citation>
    <scope>NUCLEOTIDE SEQUENCE</scope>
    <source>
        <strain evidence="1">AZ414A</strain>
    </source>
</reference>
<sequence length="104" mass="12304">MIECCLMGCGLMIGGFPGYLMAEAAASALLTPDEEHIKRKELAQIEEYNQDDRIAIRNKWTQLRNYWQHHTKYYLNKQKGLLGKESIKKYEKQEIIKKWEQARK</sequence>
<proteinExistence type="predicted"/>